<dbReference type="SUPFAM" id="SSF52833">
    <property type="entry name" value="Thioredoxin-like"/>
    <property type="match status" value="1"/>
</dbReference>
<dbReference type="Proteomes" id="UP000001472">
    <property type="component" value="Chromosome"/>
</dbReference>
<evidence type="ECO:0000313" key="1">
    <source>
        <dbReference type="EMBL" id="CAL71701.1"/>
    </source>
</evidence>
<dbReference type="EMBL" id="AM408590">
    <property type="protein sequence ID" value="CAL71701.1"/>
    <property type="molecule type" value="Genomic_DNA"/>
</dbReference>
<gene>
    <name evidence="1" type="ordered locus">BCG_1714</name>
</gene>
<dbReference type="KEGG" id="mbb:BCG_1714"/>
<sequence length="234" mass="25877">MACPEWEISRSKRTRKPVLRPRHSVSTLTNRFLAEFCHRYGIGVPTRLARGATVPTRRLQDINDQPVDVPAATGRTHLQFRRFAACPICHLHLRSFANRHQEVADSGITEVVFFHSAADALRGYQSLLPFAVIADPDRVQYREFGVEKSLGAITHPRALWAAVRGSAAMLHRNDPERAGVGFGDGTTHLGLPADFLLDADGTVAAVHYGRHADDQWSVDQLIDINRSLGGKGTQ</sequence>
<dbReference type="RefSeq" id="WP_003408270.1">
    <property type="nucleotide sequence ID" value="NC_008769.1"/>
</dbReference>
<dbReference type="InterPro" id="IPR032801">
    <property type="entry name" value="PXL2A/B/C"/>
</dbReference>
<dbReference type="HOGENOM" id="CLU_084744_0_0_11"/>
<organism evidence="1 2">
    <name type="scientific">Mycobacterium bovis (strain BCG / Pasteur 1173P2)</name>
    <dbReference type="NCBI Taxonomy" id="410289"/>
    <lineage>
        <taxon>Bacteria</taxon>
        <taxon>Bacillati</taxon>
        <taxon>Actinomycetota</taxon>
        <taxon>Actinomycetes</taxon>
        <taxon>Mycobacteriales</taxon>
        <taxon>Mycobacteriaceae</taxon>
        <taxon>Mycobacterium</taxon>
        <taxon>Mycobacterium tuberculosis complex</taxon>
    </lineage>
</organism>
<dbReference type="Pfam" id="PF13911">
    <property type="entry name" value="AhpC-TSA_2"/>
    <property type="match status" value="1"/>
</dbReference>
<protein>
    <submittedName>
        <fullName evidence="1">Uncharacterized protein</fullName>
    </submittedName>
</protein>
<proteinExistence type="predicted"/>
<name>A0A0H3MDJ0_MYCBP</name>
<reference evidence="1 2" key="1">
    <citation type="journal article" date="2007" name="Proc. Natl. Acad. Sci. U.S.A.">
        <title>Genome plasticity of BCG and impact on vaccine efficacy.</title>
        <authorList>
            <person name="Brosch R."/>
            <person name="Gordon S.V."/>
            <person name="Garnier T."/>
            <person name="Eiglmeier K."/>
            <person name="Frigui W."/>
            <person name="Valenti P."/>
            <person name="Dos Santos S."/>
            <person name="Duthoy S."/>
            <person name="Lacroix C."/>
            <person name="Garcia-Pelayo C."/>
            <person name="Inwald J.K."/>
            <person name="Golby P."/>
            <person name="Garcia J.N."/>
            <person name="Hewinson R.G."/>
            <person name="Behr M.A."/>
            <person name="Quail M.A."/>
            <person name="Churcher C."/>
            <person name="Barrell B.G."/>
            <person name="Parkhill J."/>
            <person name="Cole S.T."/>
        </authorList>
    </citation>
    <scope>NUCLEOTIDE SEQUENCE [LARGE SCALE GENOMIC DNA]</scope>
    <source>
        <strain evidence="2">BCG / Pasteur 1173P2</strain>
    </source>
</reference>
<dbReference type="Gene3D" id="3.40.30.10">
    <property type="entry name" value="Glutaredoxin"/>
    <property type="match status" value="1"/>
</dbReference>
<dbReference type="InterPro" id="IPR036249">
    <property type="entry name" value="Thioredoxin-like_sf"/>
</dbReference>
<dbReference type="AlphaFoldDB" id="A0A0H3MDJ0"/>
<accession>A0A0H3MDJ0</accession>
<dbReference type="SMR" id="A0A0H3MDJ0"/>
<evidence type="ECO:0000313" key="2">
    <source>
        <dbReference type="Proteomes" id="UP000001472"/>
    </source>
</evidence>
<dbReference type="CDD" id="cd02970">
    <property type="entry name" value="PRX_like2"/>
    <property type="match status" value="1"/>
</dbReference>